<dbReference type="Pfam" id="PF01841">
    <property type="entry name" value="Transglut_core"/>
    <property type="match status" value="1"/>
</dbReference>
<dbReference type="SMART" id="SM00460">
    <property type="entry name" value="TGc"/>
    <property type="match status" value="1"/>
</dbReference>
<evidence type="ECO:0000313" key="3">
    <source>
        <dbReference type="Proteomes" id="UP000282106"/>
    </source>
</evidence>
<evidence type="ECO:0000259" key="1">
    <source>
        <dbReference type="SMART" id="SM00460"/>
    </source>
</evidence>
<dbReference type="InterPro" id="IPR038765">
    <property type="entry name" value="Papain-like_cys_pep_sf"/>
</dbReference>
<dbReference type="InterPro" id="IPR013589">
    <property type="entry name" value="Bac_transglu_N"/>
</dbReference>
<dbReference type="Proteomes" id="UP000282106">
    <property type="component" value="Unassembled WGS sequence"/>
</dbReference>
<reference evidence="2 3" key="1">
    <citation type="submission" date="2018-10" db="EMBL/GenBank/DDBJ databases">
        <authorList>
            <person name="Chen W.-M."/>
        </authorList>
    </citation>
    <scope>NUCLEOTIDE SEQUENCE [LARGE SCALE GENOMIC DNA]</scope>
    <source>
        <strain evidence="2 3">THS-13</strain>
    </source>
</reference>
<dbReference type="PANTHER" id="PTHR33490">
    <property type="entry name" value="BLR5614 PROTEIN-RELATED"/>
    <property type="match status" value="1"/>
</dbReference>
<protein>
    <submittedName>
        <fullName evidence="2">Transglutaminase family protein</fullName>
    </submittedName>
</protein>
<dbReference type="AlphaFoldDB" id="A0A3N0VKC8"/>
<evidence type="ECO:0000313" key="2">
    <source>
        <dbReference type="EMBL" id="ROH93219.1"/>
    </source>
</evidence>
<name>A0A3N0VKC8_9GAMM</name>
<dbReference type="InParanoid" id="A0A3N0VKC8"/>
<keyword evidence="3" id="KW-1185">Reference proteome</keyword>
<sequence length="290" mass="32023">MIRLKVRHRTTYRYANPVRLDPHRFLCRPRDTHELRVLDTQLSVSPAAETRWTSDVFGNSVLWLHFHEPATELVLESVLEVEHYPADPEQLILDPQAATLPVAYSDSERIDLAPYLRRHSPDPGNRLALWARRYVKAHGGGTLASLAAINTAIREEFRYQRRDEPGTWPPSATLSERTGTCRDFALLMMEAARSLGLAARFVSGYLYDAGQAGASGNLLGGGETHAWLQVYLPGEGWVAYDPTNGLVAGNNLIEVAVTRDPEQAVPLAGSFVGQPGDPLGMSVEVTVTEL</sequence>
<dbReference type="SUPFAM" id="SSF54001">
    <property type="entry name" value="Cysteine proteinases"/>
    <property type="match status" value="1"/>
</dbReference>
<dbReference type="PANTHER" id="PTHR33490:SF1">
    <property type="entry name" value="SLL1233 PROTEIN"/>
    <property type="match status" value="1"/>
</dbReference>
<proteinExistence type="predicted"/>
<comment type="caution">
    <text evidence="2">The sequence shown here is derived from an EMBL/GenBank/DDBJ whole genome shotgun (WGS) entry which is preliminary data.</text>
</comment>
<dbReference type="RefSeq" id="WP_123210073.1">
    <property type="nucleotide sequence ID" value="NZ_RJVO01000001.1"/>
</dbReference>
<accession>A0A3N0VKC8</accession>
<dbReference type="InterPro" id="IPR002931">
    <property type="entry name" value="Transglutaminase-like"/>
</dbReference>
<gene>
    <name evidence="2" type="ORF">ED208_01445</name>
</gene>
<dbReference type="Gene3D" id="3.10.620.30">
    <property type="match status" value="1"/>
</dbReference>
<organism evidence="2 3">
    <name type="scientific">Stagnimonas aquatica</name>
    <dbReference type="NCBI Taxonomy" id="2689987"/>
    <lineage>
        <taxon>Bacteria</taxon>
        <taxon>Pseudomonadati</taxon>
        <taxon>Pseudomonadota</taxon>
        <taxon>Gammaproteobacteria</taxon>
        <taxon>Nevskiales</taxon>
        <taxon>Nevskiaceae</taxon>
        <taxon>Stagnimonas</taxon>
    </lineage>
</organism>
<dbReference type="Pfam" id="PF08379">
    <property type="entry name" value="Bact_transglu_N"/>
    <property type="match status" value="1"/>
</dbReference>
<dbReference type="EMBL" id="RJVO01000001">
    <property type="protein sequence ID" value="ROH93219.1"/>
    <property type="molecule type" value="Genomic_DNA"/>
</dbReference>
<feature type="domain" description="Transglutaminase-like" evidence="1">
    <location>
        <begin position="173"/>
        <end position="244"/>
    </location>
</feature>